<protein>
    <submittedName>
        <fullName evidence="22">Penicillin-binding protein 1F</fullName>
    </submittedName>
</protein>
<dbReference type="GO" id="GO:0008955">
    <property type="term" value="F:peptidoglycan glycosyltransferase activity"/>
    <property type="evidence" value="ECO:0007669"/>
    <property type="project" value="UniProtKB-EC"/>
</dbReference>
<dbReference type="Gene3D" id="3.40.710.10">
    <property type="entry name" value="DD-peptidase/beta-lactamase superfamily"/>
    <property type="match status" value="1"/>
</dbReference>
<proteinExistence type="inferred from homology"/>
<dbReference type="GO" id="GO:0071555">
    <property type="term" value="P:cell wall organization"/>
    <property type="evidence" value="ECO:0007669"/>
    <property type="project" value="UniProtKB-KW"/>
</dbReference>
<evidence type="ECO:0000256" key="13">
    <source>
        <dbReference type="ARBA" id="ARBA00023136"/>
    </source>
</evidence>
<sequence>MMERWRKWPHLGHLRYFFRWTMYGKRRVASNCITLIEQGGISLEQSRWQKRKNKRKTYWKIGGIILALFLIGSYMAVQSYIATRDIRELDHPLPAPTIIYDQNGRVASKISSSKMEAVSIEHIPNHFLEAVVATEDRRFYDHEGIDYFGILRALIRNMKAGEWVEGGSTITQQLAKNVFLTNEKTLRRKWEEWFIAKKIERTYSKKEILEMYVNRVYFGEGAWGVQSAAKTYFGKDVSKLTVSEAALLAGLIKAPSALSPVSHYEKAIARRNVVLQLMKEQGYIDEQTFLRAKNEKIVVQKEKKPDRYKGKYPYYVDQLIEEAIARYHITQNEVLSGGLHIYTELNPRMQEGLETVYQNDALFPKGTDDRLVQSGAVLLDPKTGGIKALIGGRGEHVFRGFNRATQLKRQPGSTMKPLAVYTPALEQGYHIFDELKDEPVEFNGYRPENYDHTYRGSVTMYEAVIHSLNVPAVWLLNEIGVEKGIDALQRFGIPLDKEDHSLGIALGGMQQGVSPLQMAEAYSVFPNDGVRTDAHIITKIVDQNGNEIAKWKQHDVRVTSKEVAQKITFMLEGVVKEGTGKLARIPGRALAGKTGSTQVPLDGVNGVKDQWMVGYTPQLVGAVWLGYDHTDERHYLQTTSSQTVAVIFREIMEKALEGTPAQSFAYPALKKEQKQWQQWHKQQKEEEEKREKEEKWEHEHGPKEKREKEKRPHHWHDKHEKKQKEKGKGHKHDD</sequence>
<evidence type="ECO:0000256" key="2">
    <source>
        <dbReference type="ARBA" id="ARBA00007739"/>
    </source>
</evidence>
<dbReference type="GO" id="GO:0006508">
    <property type="term" value="P:proteolysis"/>
    <property type="evidence" value="ECO:0007669"/>
    <property type="project" value="UniProtKB-KW"/>
</dbReference>
<dbReference type="InterPro" id="IPR023346">
    <property type="entry name" value="Lysozyme-like_dom_sf"/>
</dbReference>
<evidence type="ECO:0000259" key="21">
    <source>
        <dbReference type="Pfam" id="PF00912"/>
    </source>
</evidence>
<evidence type="ECO:0000256" key="1">
    <source>
        <dbReference type="ARBA" id="ARBA00007090"/>
    </source>
</evidence>
<dbReference type="EMBL" id="AOTZ01000005">
    <property type="protein sequence ID" value="EZP76833.1"/>
    <property type="molecule type" value="Genomic_DNA"/>
</dbReference>
<dbReference type="NCBIfam" id="TIGR02074">
    <property type="entry name" value="PBP_1a_fam"/>
    <property type="match status" value="1"/>
</dbReference>
<dbReference type="InterPro" id="IPR001460">
    <property type="entry name" value="PCN-bd_Tpept"/>
</dbReference>
<evidence type="ECO:0000256" key="14">
    <source>
        <dbReference type="ARBA" id="ARBA00023268"/>
    </source>
</evidence>
<dbReference type="InterPro" id="IPR036950">
    <property type="entry name" value="PBP_transglycosylase"/>
</dbReference>
<evidence type="ECO:0000256" key="11">
    <source>
        <dbReference type="ARBA" id="ARBA00022984"/>
    </source>
</evidence>
<keyword evidence="13 19" id="KW-0472">Membrane</keyword>
<gene>
    <name evidence="22" type="ORF">H839_09563</name>
</gene>
<accession>A0ABC9VEH6</accession>
<evidence type="ECO:0000256" key="10">
    <source>
        <dbReference type="ARBA" id="ARBA00022960"/>
    </source>
</evidence>
<evidence type="ECO:0000256" key="9">
    <source>
        <dbReference type="ARBA" id="ARBA00022801"/>
    </source>
</evidence>
<feature type="domain" description="Glycosyl transferase family 51" evidence="21">
    <location>
        <begin position="104"/>
        <end position="278"/>
    </location>
</feature>
<feature type="transmembrane region" description="Helical" evidence="19">
    <location>
        <begin position="57"/>
        <end position="77"/>
    </location>
</feature>
<keyword evidence="10" id="KW-0133">Cell shape</keyword>
<dbReference type="SUPFAM" id="SSF56601">
    <property type="entry name" value="beta-lactamase/transpeptidase-like"/>
    <property type="match status" value="1"/>
</dbReference>
<feature type="domain" description="Penicillin-binding protein transpeptidase" evidence="20">
    <location>
        <begin position="375"/>
        <end position="653"/>
    </location>
</feature>
<comment type="similarity">
    <text evidence="2">In the N-terminal section; belongs to the glycosyltransferase 51 family.</text>
</comment>
<dbReference type="Pfam" id="PF00905">
    <property type="entry name" value="Transpeptidase"/>
    <property type="match status" value="1"/>
</dbReference>
<evidence type="ECO:0000256" key="7">
    <source>
        <dbReference type="ARBA" id="ARBA00022679"/>
    </source>
</evidence>
<dbReference type="InterPro" id="IPR001264">
    <property type="entry name" value="Glyco_trans_51"/>
</dbReference>
<keyword evidence="9" id="KW-0378">Hydrolase</keyword>
<dbReference type="SUPFAM" id="SSF53955">
    <property type="entry name" value="Lysozyme-like"/>
    <property type="match status" value="1"/>
</dbReference>
<dbReference type="PANTHER" id="PTHR32282">
    <property type="entry name" value="BINDING PROTEIN TRANSPEPTIDASE, PUTATIVE-RELATED"/>
    <property type="match status" value="1"/>
</dbReference>
<organism evidence="22 23">
    <name type="scientific">Parageobacillus genomosp. 1</name>
    <dbReference type="NCBI Taxonomy" id="1295642"/>
    <lineage>
        <taxon>Bacteria</taxon>
        <taxon>Bacillati</taxon>
        <taxon>Bacillota</taxon>
        <taxon>Bacilli</taxon>
        <taxon>Bacillales</taxon>
        <taxon>Anoxybacillaceae</taxon>
        <taxon>Parageobacillus</taxon>
    </lineage>
</organism>
<evidence type="ECO:0000256" key="19">
    <source>
        <dbReference type="SAM" id="Phobius"/>
    </source>
</evidence>
<feature type="compositionally biased region" description="Basic and acidic residues" evidence="18">
    <location>
        <begin position="682"/>
        <end position="710"/>
    </location>
</feature>
<keyword evidence="23" id="KW-1185">Reference proteome</keyword>
<evidence type="ECO:0000256" key="3">
    <source>
        <dbReference type="ARBA" id="ARBA00022475"/>
    </source>
</evidence>
<evidence type="ECO:0000256" key="4">
    <source>
        <dbReference type="ARBA" id="ARBA00022645"/>
    </source>
</evidence>
<keyword evidence="6" id="KW-0328">Glycosyltransferase</keyword>
<keyword evidence="15" id="KW-0961">Cell wall biogenesis/degradation</keyword>
<dbReference type="Pfam" id="PF00912">
    <property type="entry name" value="Transgly"/>
    <property type="match status" value="1"/>
</dbReference>
<dbReference type="InterPro" id="IPR050396">
    <property type="entry name" value="Glycosyltr_51/Transpeptidase"/>
</dbReference>
<evidence type="ECO:0000256" key="6">
    <source>
        <dbReference type="ARBA" id="ARBA00022676"/>
    </source>
</evidence>
<reference evidence="22 23" key="1">
    <citation type="journal article" date="2014" name="Appl. Microbiol. Biotechnol.">
        <title>Transformable facultative thermophile Geobacillus stearothermophilus NUB3621 as a host strain for metabolic engineering.</title>
        <authorList>
            <person name="Blanchard K."/>
            <person name="Robic S."/>
            <person name="Matsumura I."/>
        </authorList>
    </citation>
    <scope>NUCLEOTIDE SEQUENCE [LARGE SCALE GENOMIC DNA]</scope>
    <source>
        <strain evidence="22 23">NUB3621</strain>
    </source>
</reference>
<evidence type="ECO:0000256" key="12">
    <source>
        <dbReference type="ARBA" id="ARBA00022989"/>
    </source>
</evidence>
<keyword evidence="7" id="KW-0808">Transferase</keyword>
<keyword evidence="11" id="KW-0573">Peptidoglycan synthesis</keyword>
<name>A0ABC9VEH6_9BACL</name>
<dbReference type="GO" id="GO:0009252">
    <property type="term" value="P:peptidoglycan biosynthetic process"/>
    <property type="evidence" value="ECO:0007669"/>
    <property type="project" value="UniProtKB-KW"/>
</dbReference>
<keyword evidence="3" id="KW-1003">Cell membrane</keyword>
<dbReference type="Gene3D" id="1.10.3810.10">
    <property type="entry name" value="Biosynthetic peptidoglycan transglycosylase-like"/>
    <property type="match status" value="1"/>
</dbReference>
<dbReference type="Proteomes" id="UP000023566">
    <property type="component" value="Chromosome"/>
</dbReference>
<evidence type="ECO:0000256" key="17">
    <source>
        <dbReference type="ARBA" id="ARBA00049902"/>
    </source>
</evidence>
<evidence type="ECO:0000313" key="22">
    <source>
        <dbReference type="EMBL" id="EZP76833.1"/>
    </source>
</evidence>
<keyword evidence="4" id="KW-0121">Carboxypeptidase</keyword>
<feature type="region of interest" description="Disordered" evidence="18">
    <location>
        <begin position="674"/>
        <end position="734"/>
    </location>
</feature>
<keyword evidence="5" id="KW-0645">Protease</keyword>
<keyword evidence="12 19" id="KW-1133">Transmembrane helix</keyword>
<keyword evidence="14" id="KW-0511">Multifunctional enzyme</keyword>
<feature type="compositionally biased region" description="Basic residues" evidence="18">
    <location>
        <begin position="724"/>
        <end position="734"/>
    </location>
</feature>
<dbReference type="AlphaFoldDB" id="A0ABC9VEH6"/>
<dbReference type="PANTHER" id="PTHR32282:SF32">
    <property type="entry name" value="PENICILLIN-BINDING PROTEIN 2A"/>
    <property type="match status" value="1"/>
</dbReference>
<evidence type="ECO:0000256" key="16">
    <source>
        <dbReference type="ARBA" id="ARBA00034000"/>
    </source>
</evidence>
<evidence type="ECO:0000259" key="20">
    <source>
        <dbReference type="Pfam" id="PF00905"/>
    </source>
</evidence>
<evidence type="ECO:0000313" key="23">
    <source>
        <dbReference type="Proteomes" id="UP000023566"/>
    </source>
</evidence>
<evidence type="ECO:0000256" key="8">
    <source>
        <dbReference type="ARBA" id="ARBA00022692"/>
    </source>
</evidence>
<dbReference type="FunFam" id="1.10.3810.10:FF:000001">
    <property type="entry name" value="Penicillin-binding protein 1A"/>
    <property type="match status" value="1"/>
</dbReference>
<comment type="caution">
    <text evidence="22">The sequence shown here is derived from an EMBL/GenBank/DDBJ whole genome shotgun (WGS) entry which is preliminary data.</text>
</comment>
<evidence type="ECO:0000256" key="5">
    <source>
        <dbReference type="ARBA" id="ARBA00022670"/>
    </source>
</evidence>
<dbReference type="GO" id="GO:0009002">
    <property type="term" value="F:serine-type D-Ala-D-Ala carboxypeptidase activity"/>
    <property type="evidence" value="ECO:0007669"/>
    <property type="project" value="UniProtKB-EC"/>
</dbReference>
<dbReference type="GO" id="GO:0008360">
    <property type="term" value="P:regulation of cell shape"/>
    <property type="evidence" value="ECO:0007669"/>
    <property type="project" value="UniProtKB-KW"/>
</dbReference>
<comment type="catalytic activity">
    <reaction evidence="17">
        <text>[GlcNAc-(1-&gt;4)-Mur2Ac(oyl-L-Ala-gamma-D-Glu-L-Lys-D-Ala-D-Ala)](n)-di-trans,octa-cis-undecaprenyl diphosphate + beta-D-GlcNAc-(1-&gt;4)-Mur2Ac(oyl-L-Ala-gamma-D-Glu-L-Lys-D-Ala-D-Ala)-di-trans,octa-cis-undecaprenyl diphosphate = [GlcNAc-(1-&gt;4)-Mur2Ac(oyl-L-Ala-gamma-D-Glu-L-Lys-D-Ala-D-Ala)](n+1)-di-trans,octa-cis-undecaprenyl diphosphate + di-trans,octa-cis-undecaprenyl diphosphate + H(+)</text>
        <dbReference type="Rhea" id="RHEA:23708"/>
        <dbReference type="Rhea" id="RHEA-COMP:9602"/>
        <dbReference type="Rhea" id="RHEA-COMP:9603"/>
        <dbReference type="ChEBI" id="CHEBI:15378"/>
        <dbReference type="ChEBI" id="CHEBI:58405"/>
        <dbReference type="ChEBI" id="CHEBI:60033"/>
        <dbReference type="ChEBI" id="CHEBI:78435"/>
        <dbReference type="EC" id="2.4.99.28"/>
    </reaction>
</comment>
<dbReference type="InterPro" id="IPR012338">
    <property type="entry name" value="Beta-lactam/transpept-like"/>
</dbReference>
<evidence type="ECO:0000256" key="15">
    <source>
        <dbReference type="ARBA" id="ARBA00023316"/>
    </source>
</evidence>
<evidence type="ECO:0000256" key="18">
    <source>
        <dbReference type="SAM" id="MobiDB-lite"/>
    </source>
</evidence>
<comment type="catalytic activity">
    <reaction evidence="16">
        <text>Preferential cleavage: (Ac)2-L-Lys-D-Ala-|-D-Ala. Also transpeptidation of peptidyl-alanyl moieties that are N-acyl substituents of D-alanine.</text>
        <dbReference type="EC" id="3.4.16.4"/>
    </reaction>
</comment>
<comment type="similarity">
    <text evidence="1">In the C-terminal section; belongs to the transpeptidase family.</text>
</comment>
<keyword evidence="8 19" id="KW-0812">Transmembrane</keyword>